<proteinExistence type="predicted"/>
<protein>
    <submittedName>
        <fullName evidence="1">Glycoside hydrolase family 3 protein</fullName>
    </submittedName>
</protein>
<name>A0ACB7PMR4_9PEZI</name>
<accession>A0ACB7PMR4</accession>
<evidence type="ECO:0000313" key="2">
    <source>
        <dbReference type="Proteomes" id="UP000724584"/>
    </source>
</evidence>
<reference evidence="1 2" key="1">
    <citation type="journal article" date="2021" name="Nat. Commun.">
        <title>Genetic determinants of endophytism in the Arabidopsis root mycobiome.</title>
        <authorList>
            <person name="Mesny F."/>
            <person name="Miyauchi S."/>
            <person name="Thiergart T."/>
            <person name="Pickel B."/>
            <person name="Atanasova L."/>
            <person name="Karlsson M."/>
            <person name="Huettel B."/>
            <person name="Barry K.W."/>
            <person name="Haridas S."/>
            <person name="Chen C."/>
            <person name="Bauer D."/>
            <person name="Andreopoulos W."/>
            <person name="Pangilinan J."/>
            <person name="LaButti K."/>
            <person name="Riley R."/>
            <person name="Lipzen A."/>
            <person name="Clum A."/>
            <person name="Drula E."/>
            <person name="Henrissat B."/>
            <person name="Kohler A."/>
            <person name="Grigoriev I.V."/>
            <person name="Martin F.M."/>
            <person name="Hacquard S."/>
        </authorList>
    </citation>
    <scope>NUCLEOTIDE SEQUENCE [LARGE SCALE GENOMIC DNA]</scope>
    <source>
        <strain evidence="1 2">MPI-SDFR-AT-0079</strain>
    </source>
</reference>
<gene>
    <name evidence="1" type="ORF">F5144DRAFT_625547</name>
</gene>
<keyword evidence="1" id="KW-0378">Hydrolase</keyword>
<evidence type="ECO:0000313" key="1">
    <source>
        <dbReference type="EMBL" id="KAH6650524.1"/>
    </source>
</evidence>
<dbReference type="EMBL" id="JAGIZQ010000001">
    <property type="protein sequence ID" value="KAH6650524.1"/>
    <property type="molecule type" value="Genomic_DNA"/>
</dbReference>
<dbReference type="Proteomes" id="UP000724584">
    <property type="component" value="Unassembled WGS sequence"/>
</dbReference>
<organism evidence="1 2">
    <name type="scientific">Chaetomium tenue</name>
    <dbReference type="NCBI Taxonomy" id="1854479"/>
    <lineage>
        <taxon>Eukaryota</taxon>
        <taxon>Fungi</taxon>
        <taxon>Dikarya</taxon>
        <taxon>Ascomycota</taxon>
        <taxon>Pezizomycotina</taxon>
        <taxon>Sordariomycetes</taxon>
        <taxon>Sordariomycetidae</taxon>
        <taxon>Sordariales</taxon>
        <taxon>Chaetomiaceae</taxon>
        <taxon>Chaetomium</taxon>
    </lineage>
</organism>
<comment type="caution">
    <text evidence="1">The sequence shown here is derived from an EMBL/GenBank/DDBJ whole genome shotgun (WGS) entry which is preliminary data.</text>
</comment>
<keyword evidence="2" id="KW-1185">Reference proteome</keyword>
<sequence length="855" mass="91664">MRPSSSLKLALASALSANGVLGFQYPDCVNGPLANNTVCDPKASPPDRAAALVKALNVAEKLQNLVDMSKGAERLGLPAYAWWSEALHGVAASPGVRFNRTAGGRFSSATSFANSITLSAAFDDELVYKVADTISTEARAFANAGLAGLDYWTPNINPYKDPRWGRGHETPGEDPVRIKGYVKALLAGLEGDDPSIRKVVATCKHYAAYDLERWQGTTRHRFDAVVSLQDLSEYYLPPFQQCARDSKVGSFMCSYNALNGTPACASKYLMDDILRKHWGWTEHNNYITSDCNAIQDFLPGPKWHNFSSTQTEAEAAAVAYQAGTDTVCEVPGWPPYTDVIGAYNQTLLSEEVIDTALKRLYEGLVRVGYFDPASASPYRSIGWEDVNTPEAQELALQSGTDGLVLLKNDGTLPLALEDKTVALIGFWANSTNGGRILGGYSGFPPYIHSPVDAADKLNLTYHYASGPLVENITQAVIDDWVAKALEPAEKSDVILYFGGTDTSIAAEDLDRDSIAWPEIQLAVIEALSALGKPLVITQLGDQVDDTPLLTNANVSAILFAGYPGQSGGTAVLNAITGVSPPAGRLPVTQYPASYTDQVPMTDMSLRPAAGSEEGGGNPGRTYRWLPANNTVLPFGYGLHYTTFQARFGMFPTLNLTTTGLLEGCTTPNLPNPPNPPNATASHPPTPPASDPPTPPTDSPSPPTDSPTPPTPLAAPPSPPSHPDLCPFPHPISLWITNTGTTTSDYVALVFAHGEFGPRPYPQRMLVGYKRARAVPPGETVAVVVEVVLGDLARVDERGDRVLYPGRYVLGVDVEGVLEEGGEGDGGEGREVVFEVGGEEVVLDEFPQPKERFGRE</sequence>